<keyword evidence="1" id="KW-0436">Ligase</keyword>
<dbReference type="RefSeq" id="WP_349084350.1">
    <property type="nucleotide sequence ID" value="NZ_JBBMEK010000038.1"/>
</dbReference>
<accession>A0ABV1B1X2</accession>
<name>A0ABV1B1X2_9FIRM</name>
<dbReference type="SUPFAM" id="SSF144010">
    <property type="entry name" value="CofE-like"/>
    <property type="match status" value="1"/>
</dbReference>
<comment type="caution">
    <text evidence="1">The sequence shown here is derived from an EMBL/GenBank/DDBJ whole genome shotgun (WGS) entry which is preliminary data.</text>
</comment>
<keyword evidence="2" id="KW-1185">Reference proteome</keyword>
<dbReference type="EMBL" id="JBBMEK010000038">
    <property type="protein sequence ID" value="MEQ2364418.1"/>
    <property type="molecule type" value="Genomic_DNA"/>
</dbReference>
<dbReference type="Proteomes" id="UP001469749">
    <property type="component" value="Unassembled WGS sequence"/>
</dbReference>
<dbReference type="GO" id="GO:0016874">
    <property type="term" value="F:ligase activity"/>
    <property type="evidence" value="ECO:0007669"/>
    <property type="project" value="UniProtKB-KW"/>
</dbReference>
<evidence type="ECO:0000313" key="1">
    <source>
        <dbReference type="EMBL" id="MEQ2364418.1"/>
    </source>
</evidence>
<reference evidence="1 2" key="1">
    <citation type="submission" date="2024-03" db="EMBL/GenBank/DDBJ databases">
        <title>Human intestinal bacterial collection.</title>
        <authorList>
            <person name="Pauvert C."/>
            <person name="Hitch T.C.A."/>
            <person name="Clavel T."/>
        </authorList>
    </citation>
    <scope>NUCLEOTIDE SEQUENCE [LARGE SCALE GENOMIC DNA]</scope>
    <source>
        <strain evidence="1 2">CLA-AA-H190</strain>
    </source>
</reference>
<evidence type="ECO:0000313" key="2">
    <source>
        <dbReference type="Proteomes" id="UP001469749"/>
    </source>
</evidence>
<proteinExistence type="predicted"/>
<organism evidence="1 2">
    <name type="scientific">Coprococcus intestinihominis</name>
    <dbReference type="NCBI Taxonomy" id="3133154"/>
    <lineage>
        <taxon>Bacteria</taxon>
        <taxon>Bacillati</taxon>
        <taxon>Bacillota</taxon>
        <taxon>Clostridia</taxon>
        <taxon>Lachnospirales</taxon>
        <taxon>Lachnospiraceae</taxon>
        <taxon>Coprococcus</taxon>
    </lineage>
</organism>
<sequence length="238" mass="26600">MQFQTNENKKVEIKVNGKIYMRHAIHTHFVHPGENYLDIFQKYVLPIYEPGDIVSCSEKIIALCQNRIVKREDVHIGFWAHLLSRFASHPTTGVGVGETIKMQYAIDKVGLLKVLYASIASAVTKLFGKKGVFYEIVGQEVSGLDGFYDHVWKEYGDIGIEMPANPSGVCNEVYEKLGVQMMLVDANDLGQELLGCSDSITLSEKELLGLIRDNPAGQGRQCTPLILIREKKTTKPSI</sequence>
<gene>
    <name evidence="1" type="ORF">WMO25_04825</name>
</gene>
<protein>
    <submittedName>
        <fullName evidence="1">F420-0--gamma-glutamyl ligase</fullName>
    </submittedName>
</protein>